<feature type="domain" description="Glycosyltransferase 2-like" evidence="2">
    <location>
        <begin position="117"/>
        <end position="222"/>
    </location>
</feature>
<evidence type="ECO:0000313" key="3">
    <source>
        <dbReference type="EMBL" id="MUG44105.1"/>
    </source>
</evidence>
<accession>A0A7X2YYD6</accession>
<name>A0A7X2YYD6_9BACL</name>
<sequence>MLISGRRSADQFQARRRPSHQQRKRASKPQMKSRMRWEELEEKAYRAGNAAAVSQTENPHSYEHMQTSYKEWYGEKCNKTLPWRSVLAISNAYRRGYNRIAKQTVHGIPLPLYGKASAVVSACNEGSTIAAVIAELLRLPIQEIIVVLNGCKDGSFRSIESNERVTVVSYPERLGHDVARAIGASLASGDTVLFADGDIVLAAEDFAPFLVEAENGIDVVLNDISPYLPPFSKQDAVTHSKMFLNYMLGRPDLKANSLTAVPHALSRRALASLGTTALIVPPKAQALAIAQGLKIRAPRPVDVVRNNRLRSGNVGNGNEVSRLILGDHIEAFEAVMRLQGRRLNMTRLPRSELARKRNGR</sequence>
<dbReference type="Pfam" id="PF00535">
    <property type="entry name" value="Glycos_transf_2"/>
    <property type="match status" value="1"/>
</dbReference>
<dbReference type="InterPro" id="IPR029044">
    <property type="entry name" value="Nucleotide-diphossugar_trans"/>
</dbReference>
<dbReference type="SUPFAM" id="SSF53448">
    <property type="entry name" value="Nucleotide-diphospho-sugar transferases"/>
    <property type="match status" value="1"/>
</dbReference>
<dbReference type="OrthoDB" id="2902148at2"/>
<organism evidence="3 4">
    <name type="scientific">Paenibacillus woosongensis</name>
    <dbReference type="NCBI Taxonomy" id="307580"/>
    <lineage>
        <taxon>Bacteria</taxon>
        <taxon>Bacillati</taxon>
        <taxon>Bacillota</taxon>
        <taxon>Bacilli</taxon>
        <taxon>Bacillales</taxon>
        <taxon>Paenibacillaceae</taxon>
        <taxon>Paenibacillus</taxon>
    </lineage>
</organism>
<evidence type="ECO:0000256" key="1">
    <source>
        <dbReference type="SAM" id="MobiDB-lite"/>
    </source>
</evidence>
<dbReference type="Gene3D" id="3.90.550.10">
    <property type="entry name" value="Spore Coat Polysaccharide Biosynthesis Protein SpsA, Chain A"/>
    <property type="match status" value="1"/>
</dbReference>
<proteinExistence type="predicted"/>
<comment type="caution">
    <text evidence="3">The sequence shown here is derived from an EMBL/GenBank/DDBJ whole genome shotgun (WGS) entry which is preliminary data.</text>
</comment>
<dbReference type="InterPro" id="IPR001173">
    <property type="entry name" value="Glyco_trans_2-like"/>
</dbReference>
<dbReference type="Proteomes" id="UP000447876">
    <property type="component" value="Unassembled WGS sequence"/>
</dbReference>
<gene>
    <name evidence="3" type="ORF">GNP95_03695</name>
</gene>
<evidence type="ECO:0000259" key="2">
    <source>
        <dbReference type="Pfam" id="PF00535"/>
    </source>
</evidence>
<dbReference type="InterPro" id="IPR050256">
    <property type="entry name" value="Glycosyltransferase_2"/>
</dbReference>
<dbReference type="AlphaFoldDB" id="A0A7X2YYD6"/>
<keyword evidence="3" id="KW-0808">Transferase</keyword>
<dbReference type="CDD" id="cd00761">
    <property type="entry name" value="Glyco_tranf_GTA_type"/>
    <property type="match status" value="1"/>
</dbReference>
<dbReference type="GO" id="GO:0016740">
    <property type="term" value="F:transferase activity"/>
    <property type="evidence" value="ECO:0007669"/>
    <property type="project" value="UniProtKB-KW"/>
</dbReference>
<evidence type="ECO:0000313" key="4">
    <source>
        <dbReference type="Proteomes" id="UP000447876"/>
    </source>
</evidence>
<reference evidence="3 4" key="1">
    <citation type="submission" date="2019-11" db="EMBL/GenBank/DDBJ databases">
        <title>Draft genome sequences of five Paenibacillus species of dairy origin.</title>
        <authorList>
            <person name="Olajide A.M."/>
            <person name="Chen S."/>
            <person name="Lapointe G."/>
        </authorList>
    </citation>
    <scope>NUCLEOTIDE SEQUENCE [LARGE SCALE GENOMIC DNA]</scope>
    <source>
        <strain evidence="3 4">12CR55</strain>
    </source>
</reference>
<dbReference type="PANTHER" id="PTHR48090">
    <property type="entry name" value="UNDECAPRENYL-PHOSPHATE 4-DEOXY-4-FORMAMIDO-L-ARABINOSE TRANSFERASE-RELATED"/>
    <property type="match status" value="1"/>
</dbReference>
<dbReference type="EMBL" id="WNZW01000001">
    <property type="protein sequence ID" value="MUG44105.1"/>
    <property type="molecule type" value="Genomic_DNA"/>
</dbReference>
<protein>
    <submittedName>
        <fullName evidence="3">Glycosyltransferase</fullName>
    </submittedName>
</protein>
<feature type="compositionally biased region" description="Basic residues" evidence="1">
    <location>
        <begin position="14"/>
        <end position="34"/>
    </location>
</feature>
<feature type="region of interest" description="Disordered" evidence="1">
    <location>
        <begin position="1"/>
        <end position="35"/>
    </location>
</feature>